<dbReference type="EMBL" id="BARW01026843">
    <property type="protein sequence ID" value="GAJ09914.1"/>
    <property type="molecule type" value="Genomic_DNA"/>
</dbReference>
<reference evidence="1" key="1">
    <citation type="journal article" date="2014" name="Front. Microbiol.">
        <title>High frequency of phylogenetically diverse reductive dehalogenase-homologous genes in deep subseafloor sedimentary metagenomes.</title>
        <authorList>
            <person name="Kawai M."/>
            <person name="Futagami T."/>
            <person name="Toyoda A."/>
            <person name="Takaki Y."/>
            <person name="Nishi S."/>
            <person name="Hori S."/>
            <person name="Arai W."/>
            <person name="Tsubouchi T."/>
            <person name="Morono Y."/>
            <person name="Uchiyama I."/>
            <person name="Ito T."/>
            <person name="Fujiyama A."/>
            <person name="Inagaki F."/>
            <person name="Takami H."/>
        </authorList>
    </citation>
    <scope>NUCLEOTIDE SEQUENCE</scope>
    <source>
        <strain evidence="1">Expedition CK06-06</strain>
    </source>
</reference>
<gene>
    <name evidence="1" type="ORF">S12H4_43697</name>
</gene>
<feature type="non-terminal residue" evidence="1">
    <location>
        <position position="53"/>
    </location>
</feature>
<accession>X1TXC0</accession>
<comment type="caution">
    <text evidence="1">The sequence shown here is derived from an EMBL/GenBank/DDBJ whole genome shotgun (WGS) entry which is preliminary data.</text>
</comment>
<dbReference type="AlphaFoldDB" id="X1TXC0"/>
<proteinExistence type="predicted"/>
<protein>
    <submittedName>
        <fullName evidence="1">Uncharacterized protein</fullName>
    </submittedName>
</protein>
<name>X1TXC0_9ZZZZ</name>
<sequence>MEKTISAEINEWWNRFDLIDKILIKDTIINLCDKEISPDKKEKYINAVSLTLN</sequence>
<organism evidence="1">
    <name type="scientific">marine sediment metagenome</name>
    <dbReference type="NCBI Taxonomy" id="412755"/>
    <lineage>
        <taxon>unclassified sequences</taxon>
        <taxon>metagenomes</taxon>
        <taxon>ecological metagenomes</taxon>
    </lineage>
</organism>
<evidence type="ECO:0000313" key="1">
    <source>
        <dbReference type="EMBL" id="GAJ09914.1"/>
    </source>
</evidence>